<evidence type="ECO:0000313" key="1">
    <source>
        <dbReference type="EMBL" id="OTG32455.1"/>
    </source>
</evidence>
<accession>A0A251VA52</accession>
<gene>
    <name evidence="1" type="ORF">HannXRQ_Chr03g0086921</name>
</gene>
<dbReference type="AlphaFoldDB" id="A0A251VA52"/>
<dbReference type="Proteomes" id="UP000215914">
    <property type="component" value="Chromosome 3"/>
</dbReference>
<keyword evidence="2" id="KW-1185">Reference proteome</keyword>
<evidence type="ECO:0000313" key="2">
    <source>
        <dbReference type="Proteomes" id="UP000215914"/>
    </source>
</evidence>
<dbReference type="InParanoid" id="A0A251VA52"/>
<reference evidence="2" key="1">
    <citation type="journal article" date="2017" name="Nature">
        <title>The sunflower genome provides insights into oil metabolism, flowering and Asterid evolution.</title>
        <authorList>
            <person name="Badouin H."/>
            <person name="Gouzy J."/>
            <person name="Grassa C.J."/>
            <person name="Murat F."/>
            <person name="Staton S.E."/>
            <person name="Cottret L."/>
            <person name="Lelandais-Briere C."/>
            <person name="Owens G.L."/>
            <person name="Carrere S."/>
            <person name="Mayjonade B."/>
            <person name="Legrand L."/>
            <person name="Gill N."/>
            <person name="Kane N.C."/>
            <person name="Bowers J.E."/>
            <person name="Hubner S."/>
            <person name="Bellec A."/>
            <person name="Berard A."/>
            <person name="Berges H."/>
            <person name="Blanchet N."/>
            <person name="Boniface M.C."/>
            <person name="Brunel D."/>
            <person name="Catrice O."/>
            <person name="Chaidir N."/>
            <person name="Claudel C."/>
            <person name="Donnadieu C."/>
            <person name="Faraut T."/>
            <person name="Fievet G."/>
            <person name="Helmstetter N."/>
            <person name="King M."/>
            <person name="Knapp S.J."/>
            <person name="Lai Z."/>
            <person name="Le Paslier M.C."/>
            <person name="Lippi Y."/>
            <person name="Lorenzon L."/>
            <person name="Mandel J.R."/>
            <person name="Marage G."/>
            <person name="Marchand G."/>
            <person name="Marquand E."/>
            <person name="Bret-Mestries E."/>
            <person name="Morien E."/>
            <person name="Nambeesan S."/>
            <person name="Nguyen T."/>
            <person name="Pegot-Espagnet P."/>
            <person name="Pouilly N."/>
            <person name="Raftis F."/>
            <person name="Sallet E."/>
            <person name="Schiex T."/>
            <person name="Thomas J."/>
            <person name="Vandecasteele C."/>
            <person name="Vares D."/>
            <person name="Vear F."/>
            <person name="Vautrin S."/>
            <person name="Crespi M."/>
            <person name="Mangin B."/>
            <person name="Burke J.M."/>
            <person name="Salse J."/>
            <person name="Munos S."/>
            <person name="Vincourt P."/>
            <person name="Rieseberg L.H."/>
            <person name="Langlade N.B."/>
        </authorList>
    </citation>
    <scope>NUCLEOTIDE SEQUENCE [LARGE SCALE GENOMIC DNA]</scope>
    <source>
        <strain evidence="2">cv. SF193</strain>
    </source>
</reference>
<protein>
    <submittedName>
        <fullName evidence="1">Uncharacterized protein</fullName>
    </submittedName>
</protein>
<name>A0A251VA52_HELAN</name>
<proteinExistence type="predicted"/>
<sequence length="59" mass="7169">MFQKSIDRIQLYSTSEFGVRNQIHLYNYLRITPLLQTPLQFFRYALQFIDVVYVSAKMY</sequence>
<organism evidence="1 2">
    <name type="scientific">Helianthus annuus</name>
    <name type="common">Common sunflower</name>
    <dbReference type="NCBI Taxonomy" id="4232"/>
    <lineage>
        <taxon>Eukaryota</taxon>
        <taxon>Viridiplantae</taxon>
        <taxon>Streptophyta</taxon>
        <taxon>Embryophyta</taxon>
        <taxon>Tracheophyta</taxon>
        <taxon>Spermatophyta</taxon>
        <taxon>Magnoliopsida</taxon>
        <taxon>eudicotyledons</taxon>
        <taxon>Gunneridae</taxon>
        <taxon>Pentapetalae</taxon>
        <taxon>asterids</taxon>
        <taxon>campanulids</taxon>
        <taxon>Asterales</taxon>
        <taxon>Asteraceae</taxon>
        <taxon>Asteroideae</taxon>
        <taxon>Heliantheae alliance</taxon>
        <taxon>Heliantheae</taxon>
        <taxon>Helianthus</taxon>
    </lineage>
</organism>
<dbReference type="EMBL" id="CM007892">
    <property type="protein sequence ID" value="OTG32455.1"/>
    <property type="molecule type" value="Genomic_DNA"/>
</dbReference>